<proteinExistence type="predicted"/>
<protein>
    <submittedName>
        <fullName evidence="2">Uncharacterized protein</fullName>
    </submittedName>
</protein>
<dbReference type="AlphaFoldDB" id="A0AAD8XUN8"/>
<evidence type="ECO:0000313" key="3">
    <source>
        <dbReference type="Proteomes" id="UP001224775"/>
    </source>
</evidence>
<name>A0AAD8XUN8_9STRA</name>
<dbReference type="EMBL" id="JATAAI010000040">
    <property type="protein sequence ID" value="KAK1734214.1"/>
    <property type="molecule type" value="Genomic_DNA"/>
</dbReference>
<evidence type="ECO:0000256" key="1">
    <source>
        <dbReference type="SAM" id="MobiDB-lite"/>
    </source>
</evidence>
<evidence type="ECO:0000313" key="2">
    <source>
        <dbReference type="EMBL" id="KAK1734214.1"/>
    </source>
</evidence>
<organism evidence="2 3">
    <name type="scientific">Skeletonema marinoi</name>
    <dbReference type="NCBI Taxonomy" id="267567"/>
    <lineage>
        <taxon>Eukaryota</taxon>
        <taxon>Sar</taxon>
        <taxon>Stramenopiles</taxon>
        <taxon>Ochrophyta</taxon>
        <taxon>Bacillariophyta</taxon>
        <taxon>Coscinodiscophyceae</taxon>
        <taxon>Thalassiosirophycidae</taxon>
        <taxon>Thalassiosirales</taxon>
        <taxon>Skeletonemataceae</taxon>
        <taxon>Skeletonema</taxon>
        <taxon>Skeletonema marinoi-dohrnii complex</taxon>
    </lineage>
</organism>
<accession>A0AAD8XUN8</accession>
<comment type="caution">
    <text evidence="2">The sequence shown here is derived from an EMBL/GenBank/DDBJ whole genome shotgun (WGS) entry which is preliminary data.</text>
</comment>
<feature type="region of interest" description="Disordered" evidence="1">
    <location>
        <begin position="94"/>
        <end position="139"/>
    </location>
</feature>
<sequence>MTMIQPKKKFQSCLDSDYLNKWTLAIFTLILLMATSVALAVIFPYQGDDSYLRVADSAVVVDIGDGVKMSGVDGSNEKSNVLLEENDATAEQVSAPLHTNNVGASTKDGGNNNNGLFDTTATATDEQESQAQSTDRDNASCQMKLQQADTNLDNIIDSVEYITFLQSTNEGGDDTSNNDIALSTTQFEELPTEYQVNFDHLATTHAAAGTAAGNNVVVGIPISTKEEMQKVCLYISKKGSSAVGEFDWDQISSSP</sequence>
<keyword evidence="3" id="KW-1185">Reference proteome</keyword>
<gene>
    <name evidence="2" type="ORF">QTG54_014981</name>
</gene>
<dbReference type="Proteomes" id="UP001224775">
    <property type="component" value="Unassembled WGS sequence"/>
</dbReference>
<reference evidence="2" key="1">
    <citation type="submission" date="2023-06" db="EMBL/GenBank/DDBJ databases">
        <title>Survivors Of The Sea: Transcriptome response of Skeletonema marinoi to long-term dormancy.</title>
        <authorList>
            <person name="Pinder M.I.M."/>
            <person name="Kourtchenko O."/>
            <person name="Robertson E.K."/>
            <person name="Larsson T."/>
            <person name="Maumus F."/>
            <person name="Osuna-Cruz C.M."/>
            <person name="Vancaester E."/>
            <person name="Stenow R."/>
            <person name="Vandepoele K."/>
            <person name="Ploug H."/>
            <person name="Bruchert V."/>
            <person name="Godhe A."/>
            <person name="Topel M."/>
        </authorList>
    </citation>
    <scope>NUCLEOTIDE SEQUENCE</scope>
    <source>
        <strain evidence="2">R05AC</strain>
    </source>
</reference>